<sequence>MTMPMPAQEIVDASVARLSGALRTRTVKPSLRWVRFFGFVLPGRVHATGTAAATRATAAASPAGPPRNPASPGPASAAAVNVSASKRLAFGSFGPATAGS</sequence>
<dbReference type="RefSeq" id="WP_286003261.1">
    <property type="nucleotide sequence ID" value="NZ_CP127295.1"/>
</dbReference>
<dbReference type="Proteomes" id="UP001239397">
    <property type="component" value="Chromosome"/>
</dbReference>
<feature type="region of interest" description="Disordered" evidence="1">
    <location>
        <begin position="51"/>
        <end position="77"/>
    </location>
</feature>
<evidence type="ECO:0000313" key="2">
    <source>
        <dbReference type="EMBL" id="WIY07011.1"/>
    </source>
</evidence>
<keyword evidence="3" id="KW-1185">Reference proteome</keyword>
<dbReference type="KEGG" id="amog:QRX60_25310"/>
<evidence type="ECO:0000313" key="3">
    <source>
        <dbReference type="Proteomes" id="UP001239397"/>
    </source>
</evidence>
<feature type="compositionally biased region" description="Pro residues" evidence="1">
    <location>
        <begin position="63"/>
        <end position="72"/>
    </location>
</feature>
<name>A0A9Y2K0H7_9PSEU</name>
<reference evidence="2 3" key="1">
    <citation type="submission" date="2023-06" db="EMBL/GenBank/DDBJ databases">
        <authorList>
            <person name="Oyuntsetseg B."/>
            <person name="Kim S.B."/>
        </authorList>
    </citation>
    <scope>NUCLEOTIDE SEQUENCE [LARGE SCALE GENOMIC DNA]</scope>
    <source>
        <strain evidence="2 3">4-36</strain>
    </source>
</reference>
<dbReference type="EMBL" id="CP127295">
    <property type="protein sequence ID" value="WIY07011.1"/>
    <property type="molecule type" value="Genomic_DNA"/>
</dbReference>
<accession>A0A9Y2K0H7</accession>
<dbReference type="AlphaFoldDB" id="A0A9Y2K0H7"/>
<organism evidence="2 3">
    <name type="scientific">Amycolatopsis mongoliensis</name>
    <dbReference type="NCBI Taxonomy" id="715475"/>
    <lineage>
        <taxon>Bacteria</taxon>
        <taxon>Bacillati</taxon>
        <taxon>Actinomycetota</taxon>
        <taxon>Actinomycetes</taxon>
        <taxon>Pseudonocardiales</taxon>
        <taxon>Pseudonocardiaceae</taxon>
        <taxon>Amycolatopsis</taxon>
    </lineage>
</organism>
<protein>
    <submittedName>
        <fullName evidence="2">Uncharacterized protein</fullName>
    </submittedName>
</protein>
<proteinExistence type="predicted"/>
<gene>
    <name evidence="2" type="ORF">QRX60_25310</name>
</gene>
<feature type="compositionally biased region" description="Low complexity" evidence="1">
    <location>
        <begin position="51"/>
        <end position="62"/>
    </location>
</feature>
<evidence type="ECO:0000256" key="1">
    <source>
        <dbReference type="SAM" id="MobiDB-lite"/>
    </source>
</evidence>